<dbReference type="PANTHER" id="PTHR34203:SF15">
    <property type="entry name" value="SLL1173 PROTEIN"/>
    <property type="match status" value="1"/>
</dbReference>
<evidence type="ECO:0000313" key="3">
    <source>
        <dbReference type="Proteomes" id="UP000297737"/>
    </source>
</evidence>
<dbReference type="Gene3D" id="3.40.50.150">
    <property type="entry name" value="Vaccinia Virus protein VP39"/>
    <property type="match status" value="1"/>
</dbReference>
<evidence type="ECO:0000259" key="1">
    <source>
        <dbReference type="Pfam" id="PF05050"/>
    </source>
</evidence>
<dbReference type="InterPro" id="IPR052514">
    <property type="entry name" value="SAM-dependent_MTase"/>
</dbReference>
<dbReference type="GO" id="GO:0008168">
    <property type="term" value="F:methyltransferase activity"/>
    <property type="evidence" value="ECO:0007669"/>
    <property type="project" value="UniProtKB-KW"/>
</dbReference>
<dbReference type="EMBL" id="SIHO01000002">
    <property type="protein sequence ID" value="TFU03276.1"/>
    <property type="molecule type" value="Genomic_DNA"/>
</dbReference>
<dbReference type="InterPro" id="IPR029063">
    <property type="entry name" value="SAM-dependent_MTases_sf"/>
</dbReference>
<proteinExistence type="predicted"/>
<organism evidence="2 3">
    <name type="scientific">Glacieibacterium arshaanense</name>
    <dbReference type="NCBI Taxonomy" id="2511025"/>
    <lineage>
        <taxon>Bacteria</taxon>
        <taxon>Pseudomonadati</taxon>
        <taxon>Pseudomonadota</taxon>
        <taxon>Alphaproteobacteria</taxon>
        <taxon>Sphingomonadales</taxon>
        <taxon>Sphingosinicellaceae</taxon>
        <taxon>Glacieibacterium</taxon>
    </lineage>
</organism>
<protein>
    <submittedName>
        <fullName evidence="2">FkbM family methyltransferase</fullName>
    </submittedName>
</protein>
<dbReference type="OrthoDB" id="5679686at2"/>
<dbReference type="InterPro" id="IPR006342">
    <property type="entry name" value="FkbM_mtfrase"/>
</dbReference>
<dbReference type="NCBIfam" id="TIGR01444">
    <property type="entry name" value="fkbM_fam"/>
    <property type="match status" value="1"/>
</dbReference>
<feature type="domain" description="Methyltransferase FkbM" evidence="1">
    <location>
        <begin position="94"/>
        <end position="259"/>
    </location>
</feature>
<dbReference type="Proteomes" id="UP000297737">
    <property type="component" value="Unassembled WGS sequence"/>
</dbReference>
<dbReference type="PANTHER" id="PTHR34203">
    <property type="entry name" value="METHYLTRANSFERASE, FKBM FAMILY PROTEIN"/>
    <property type="match status" value="1"/>
</dbReference>
<keyword evidence="3" id="KW-1185">Reference proteome</keyword>
<accession>A0A4Y9EMH3</accession>
<dbReference type="Pfam" id="PF05050">
    <property type="entry name" value="Methyltransf_21"/>
    <property type="match status" value="1"/>
</dbReference>
<evidence type="ECO:0000313" key="2">
    <source>
        <dbReference type="EMBL" id="TFU03276.1"/>
    </source>
</evidence>
<gene>
    <name evidence="2" type="ORF">EUV02_08790</name>
</gene>
<reference evidence="2 3" key="1">
    <citation type="submission" date="2019-02" db="EMBL/GenBank/DDBJ databases">
        <title>Polymorphobacter sp. isolated from the lake at the Tibet of China.</title>
        <authorList>
            <person name="Li A."/>
        </authorList>
    </citation>
    <scope>NUCLEOTIDE SEQUENCE [LARGE SCALE GENOMIC DNA]</scope>
    <source>
        <strain evidence="2 3">DJ1R-1</strain>
    </source>
</reference>
<keyword evidence="2" id="KW-0489">Methyltransferase</keyword>
<comment type="caution">
    <text evidence="2">The sequence shown here is derived from an EMBL/GenBank/DDBJ whole genome shotgun (WGS) entry which is preliminary data.</text>
</comment>
<keyword evidence="2" id="KW-0808">Transferase</keyword>
<dbReference type="AlphaFoldDB" id="A0A4Y9EMH3"/>
<name>A0A4Y9EMH3_9SPHN</name>
<sequence length="288" mass="31225">MVSPCSSIMSRCVVFGKPMPSLFDNVLALLRYKASLLSVPRAIPRVIQTETNGYVLLVRANEEVGRAIHFVGNFEIDETAFLRSVLRPDSVCIDIGANVGYFTMLMAQIATNGSVHAFEPLPLNAALLTASAELNRFENIQLNQCAVGGEDGTVSFAQAEDSAYSSIRDTNRKSLARMLTVPIVRLDSYAAQHGLARIDVLKADVEGAEGMILAGATGLLGDPARRPRVMMIELYEPSLAIFDTSIAQVMTSLAGYGYVPHVIGAGGALRPYDRDRDVHKYNIVFQVA</sequence>
<dbReference type="GO" id="GO:0032259">
    <property type="term" value="P:methylation"/>
    <property type="evidence" value="ECO:0007669"/>
    <property type="project" value="UniProtKB-KW"/>
</dbReference>
<dbReference type="SUPFAM" id="SSF53335">
    <property type="entry name" value="S-adenosyl-L-methionine-dependent methyltransferases"/>
    <property type="match status" value="1"/>
</dbReference>